<keyword evidence="3" id="KW-0732">Signal</keyword>
<sequence>MRFALHYINVVSAALILLFSSFSAYAEKQCEIGNITPHRVWNGAQFGNRPTLCLLECEYRSYGDGVSSLCFVSSGDCTGRFISTGGSCTKDGLYFGGEKPSDKPQPPTNPDSDPNSASQAKWAKEDFSCSPANDGKFNCTGLYHAFAKLETSSSDKIDRQTYDLLLKLDSATLNVISAVSASNENLNQNLSKVGGEMATSNAEVSKEVKALVTSANESNEASKKQLEEIKAEVDKLYPYLDNDLSEYISNKIRFLDFTVRSEHDQTTTRLTREITQKSKTLLNAINNNQNTLEANQSNLKSQVGNVNRNLNTNFDALSKNVDGMEASMNAQFGDLNAKIDALELGNGGNQDGVIGAVNAVGSKIDGLGTSLGNIGDQLGDMSDLLGGKGLNKGEHNPLVAFNELPLYQDSDVTQLNTDVEALKSQYNQKVQDFKSLFSFNASSLSNGEFVDHTLNFSFANGGNLSATSSVFPALVRNSGTISAVILFIAVIAGLRVVMGAKD</sequence>
<dbReference type="RefSeq" id="WP_118894297.1">
    <property type="nucleotide sequence ID" value="NZ_CP019291.1"/>
</dbReference>
<evidence type="ECO:0000313" key="4">
    <source>
        <dbReference type="EMBL" id="AXX62077.1"/>
    </source>
</evidence>
<keyword evidence="2" id="KW-1133">Transmembrane helix</keyword>
<evidence type="ECO:0000256" key="2">
    <source>
        <dbReference type="SAM" id="Phobius"/>
    </source>
</evidence>
<keyword evidence="2" id="KW-0812">Transmembrane</keyword>
<organism evidence="4 5">
    <name type="scientific">Vibrio vulnificus</name>
    <dbReference type="NCBI Taxonomy" id="672"/>
    <lineage>
        <taxon>Bacteria</taxon>
        <taxon>Pseudomonadati</taxon>
        <taxon>Pseudomonadota</taxon>
        <taxon>Gammaproteobacteria</taxon>
        <taxon>Vibrionales</taxon>
        <taxon>Vibrionaceae</taxon>
        <taxon>Vibrio</taxon>
    </lineage>
</organism>
<gene>
    <name evidence="4" type="ORF">FORC53_3738</name>
</gene>
<dbReference type="EMBL" id="CP019291">
    <property type="protein sequence ID" value="AXX62077.1"/>
    <property type="molecule type" value="Genomic_DNA"/>
</dbReference>
<feature type="region of interest" description="Disordered" evidence="1">
    <location>
        <begin position="96"/>
        <end position="120"/>
    </location>
</feature>
<feature type="signal peptide" evidence="3">
    <location>
        <begin position="1"/>
        <end position="26"/>
    </location>
</feature>
<evidence type="ECO:0000256" key="1">
    <source>
        <dbReference type="SAM" id="MobiDB-lite"/>
    </source>
</evidence>
<protein>
    <submittedName>
        <fullName evidence="4">Phage protein</fullName>
    </submittedName>
</protein>
<reference evidence="4 5" key="1">
    <citation type="submission" date="2017-01" db="EMBL/GenBank/DDBJ databases">
        <title>Complete Genome Sequence of Vibrio vulnificus FORC_053.</title>
        <authorList>
            <consortium name="Food-borne Pathogen Omics Research Center"/>
            <person name="Chung H.Y."/>
            <person name="Na E.J."/>
            <person name="Song J.S."/>
            <person name="Kim H."/>
            <person name="Lee J.-H."/>
            <person name="Ryu S."/>
            <person name="Choi S.H."/>
        </authorList>
    </citation>
    <scope>NUCLEOTIDE SEQUENCE [LARGE SCALE GENOMIC DNA]</scope>
    <source>
        <strain evidence="4 5">FORC_053</strain>
    </source>
</reference>
<feature type="transmembrane region" description="Helical" evidence="2">
    <location>
        <begin position="479"/>
        <end position="498"/>
    </location>
</feature>
<dbReference type="Proteomes" id="UP000263418">
    <property type="component" value="Chromosome 2"/>
</dbReference>
<evidence type="ECO:0000313" key="5">
    <source>
        <dbReference type="Proteomes" id="UP000263418"/>
    </source>
</evidence>
<accession>A0AAN1PTW4</accession>
<evidence type="ECO:0000256" key="3">
    <source>
        <dbReference type="SAM" id="SignalP"/>
    </source>
</evidence>
<feature type="chain" id="PRO_5043042200" evidence="3">
    <location>
        <begin position="27"/>
        <end position="502"/>
    </location>
</feature>
<name>A0AAN1PTW4_VIBVL</name>
<dbReference type="AlphaFoldDB" id="A0AAN1PTW4"/>
<keyword evidence="2" id="KW-0472">Membrane</keyword>
<feature type="compositionally biased region" description="Polar residues" evidence="1">
    <location>
        <begin position="110"/>
        <end position="119"/>
    </location>
</feature>
<proteinExistence type="predicted"/>